<evidence type="ECO:0000256" key="7">
    <source>
        <dbReference type="PROSITE-ProRule" id="PRU10141"/>
    </source>
</evidence>
<dbReference type="GO" id="GO:0004674">
    <property type="term" value="F:protein serine/threonine kinase activity"/>
    <property type="evidence" value="ECO:0007669"/>
    <property type="project" value="UniProtKB-EC"/>
</dbReference>
<dbReference type="PANTHER" id="PTHR43671">
    <property type="entry name" value="SERINE/THREONINE-PROTEIN KINASE NEK"/>
    <property type="match status" value="1"/>
</dbReference>
<evidence type="ECO:0000256" key="5">
    <source>
        <dbReference type="ARBA" id="ARBA00022777"/>
    </source>
</evidence>
<dbReference type="AlphaFoldDB" id="A0A841FYC8"/>
<dbReference type="Proteomes" id="UP000548476">
    <property type="component" value="Unassembled WGS sequence"/>
</dbReference>
<dbReference type="InterPro" id="IPR008271">
    <property type="entry name" value="Ser/Thr_kinase_AS"/>
</dbReference>
<evidence type="ECO:0000256" key="6">
    <source>
        <dbReference type="ARBA" id="ARBA00022840"/>
    </source>
</evidence>
<evidence type="ECO:0000256" key="9">
    <source>
        <dbReference type="SAM" id="Phobius"/>
    </source>
</evidence>
<keyword evidence="9" id="KW-0472">Membrane</keyword>
<feature type="region of interest" description="Disordered" evidence="8">
    <location>
        <begin position="345"/>
        <end position="389"/>
    </location>
</feature>
<dbReference type="InterPro" id="IPR017441">
    <property type="entry name" value="Protein_kinase_ATP_BS"/>
</dbReference>
<name>A0A841FYC8_9ACTN</name>
<comment type="caution">
    <text evidence="11">The sequence shown here is derived from an EMBL/GenBank/DDBJ whole genome shotgun (WGS) entry which is preliminary data.</text>
</comment>
<keyword evidence="9" id="KW-0812">Transmembrane</keyword>
<feature type="transmembrane region" description="Helical" evidence="9">
    <location>
        <begin position="319"/>
        <end position="342"/>
    </location>
</feature>
<keyword evidence="12" id="KW-1185">Reference proteome</keyword>
<reference evidence="11 12" key="1">
    <citation type="submission" date="2020-08" db="EMBL/GenBank/DDBJ databases">
        <title>Genomic Encyclopedia of Type Strains, Phase IV (KMG-IV): sequencing the most valuable type-strain genomes for metagenomic binning, comparative biology and taxonomic classification.</title>
        <authorList>
            <person name="Goeker M."/>
        </authorList>
    </citation>
    <scope>NUCLEOTIDE SEQUENCE [LARGE SCALE GENOMIC DNA]</scope>
    <source>
        <strain evidence="11 12">YIM 65646</strain>
    </source>
</reference>
<dbReference type="EMBL" id="JACHGT010000018">
    <property type="protein sequence ID" value="MBB6038728.1"/>
    <property type="molecule type" value="Genomic_DNA"/>
</dbReference>
<dbReference type="SUPFAM" id="SSF56112">
    <property type="entry name" value="Protein kinase-like (PK-like)"/>
    <property type="match status" value="1"/>
</dbReference>
<dbReference type="PROSITE" id="PS00107">
    <property type="entry name" value="PROTEIN_KINASE_ATP"/>
    <property type="match status" value="1"/>
</dbReference>
<gene>
    <name evidence="11" type="ORF">HNR73_006614</name>
</gene>
<keyword evidence="3" id="KW-0808">Transferase</keyword>
<feature type="compositionally biased region" description="Acidic residues" evidence="8">
    <location>
        <begin position="353"/>
        <end position="377"/>
    </location>
</feature>
<dbReference type="PROSITE" id="PS50011">
    <property type="entry name" value="PROTEIN_KINASE_DOM"/>
    <property type="match status" value="1"/>
</dbReference>
<dbReference type="PROSITE" id="PS00108">
    <property type="entry name" value="PROTEIN_KINASE_ST"/>
    <property type="match status" value="1"/>
</dbReference>
<proteinExistence type="inferred from homology"/>
<comment type="similarity">
    <text evidence="1">Belongs to the protein kinase superfamily. NEK Ser/Thr protein kinase family. NIMA subfamily.</text>
</comment>
<keyword evidence="6 7" id="KW-0067">ATP-binding</keyword>
<dbReference type="CDD" id="cd14014">
    <property type="entry name" value="STKc_PknB_like"/>
    <property type="match status" value="1"/>
</dbReference>
<evidence type="ECO:0000259" key="10">
    <source>
        <dbReference type="PROSITE" id="PS50011"/>
    </source>
</evidence>
<evidence type="ECO:0000256" key="8">
    <source>
        <dbReference type="SAM" id="MobiDB-lite"/>
    </source>
</evidence>
<dbReference type="InterPro" id="IPR050660">
    <property type="entry name" value="NEK_Ser/Thr_kinase"/>
</dbReference>
<evidence type="ECO:0000313" key="12">
    <source>
        <dbReference type="Proteomes" id="UP000548476"/>
    </source>
</evidence>
<dbReference type="GO" id="GO:0005524">
    <property type="term" value="F:ATP binding"/>
    <property type="evidence" value="ECO:0007669"/>
    <property type="project" value="UniProtKB-UniRule"/>
</dbReference>
<keyword evidence="9" id="KW-1133">Transmembrane helix</keyword>
<feature type="domain" description="Protein kinase" evidence="10">
    <location>
        <begin position="15"/>
        <end position="274"/>
    </location>
</feature>
<dbReference type="Gene3D" id="1.10.510.10">
    <property type="entry name" value="Transferase(Phosphotransferase) domain 1"/>
    <property type="match status" value="1"/>
</dbReference>
<dbReference type="EC" id="2.7.11.1" evidence="2"/>
<accession>A0A841FYC8</accession>
<keyword evidence="5" id="KW-0418">Kinase</keyword>
<evidence type="ECO:0000256" key="1">
    <source>
        <dbReference type="ARBA" id="ARBA00010886"/>
    </source>
</evidence>
<dbReference type="RefSeq" id="WP_184791512.1">
    <property type="nucleotide sequence ID" value="NZ_BONT01000060.1"/>
</dbReference>
<protein>
    <recommendedName>
        <fullName evidence="2">non-specific serine/threonine protein kinase</fullName>
        <ecNumber evidence="2">2.7.11.1</ecNumber>
    </recommendedName>
</protein>
<evidence type="ECO:0000256" key="4">
    <source>
        <dbReference type="ARBA" id="ARBA00022741"/>
    </source>
</evidence>
<organism evidence="11 12">
    <name type="scientific">Phytomonospora endophytica</name>
    <dbReference type="NCBI Taxonomy" id="714109"/>
    <lineage>
        <taxon>Bacteria</taxon>
        <taxon>Bacillati</taxon>
        <taxon>Actinomycetota</taxon>
        <taxon>Actinomycetes</taxon>
        <taxon>Micromonosporales</taxon>
        <taxon>Micromonosporaceae</taxon>
        <taxon>Phytomonospora</taxon>
    </lineage>
</organism>
<evidence type="ECO:0000256" key="3">
    <source>
        <dbReference type="ARBA" id="ARBA00022679"/>
    </source>
</evidence>
<evidence type="ECO:0000313" key="11">
    <source>
        <dbReference type="EMBL" id="MBB6038728.1"/>
    </source>
</evidence>
<dbReference type="InterPro" id="IPR011009">
    <property type="entry name" value="Kinase-like_dom_sf"/>
</dbReference>
<keyword evidence="4 7" id="KW-0547">Nucleotide-binding</keyword>
<evidence type="ECO:0000256" key="2">
    <source>
        <dbReference type="ARBA" id="ARBA00012513"/>
    </source>
</evidence>
<dbReference type="InterPro" id="IPR000719">
    <property type="entry name" value="Prot_kinase_dom"/>
</dbReference>
<dbReference type="PANTHER" id="PTHR43671:SF13">
    <property type="entry name" value="SERINE_THREONINE-PROTEIN KINASE NEK2"/>
    <property type="match status" value="1"/>
</dbReference>
<dbReference type="SMART" id="SM00220">
    <property type="entry name" value="S_TKc"/>
    <property type="match status" value="1"/>
</dbReference>
<feature type="binding site" evidence="7">
    <location>
        <position position="43"/>
    </location>
    <ligand>
        <name>ATP</name>
        <dbReference type="ChEBI" id="CHEBI:30616"/>
    </ligand>
</feature>
<dbReference type="Pfam" id="PF00069">
    <property type="entry name" value="Pkinase"/>
    <property type="match status" value="1"/>
</dbReference>
<sequence>MNPLEDSDPRNVGSYRMLAVIGEGTTGRVLLGAAPDGKLVALKLIRQELTLDDGFRMRFRGEIDAARRVSGPFTASIIDADPDAPAPWVATEFIQGPTLHEVLMAGGALPEDQALRLAAGVATGLAEIHQTGIAHRDLKPSNVILSPEGAKIVGFGVAATPSYGSPEYAEDVFALGGVVYTACTAVPVQPGYGAPDLNALPPRVRGVIEPCFADPGARPAPLAVQQAAGGIYPGAQPWTPAVDNLAGAQNAAIGQFAGPQAGGYPSPPMMDPTTQMQQVGPYEPAQNWQYSAPPAPTGAWAPPPPGYPMGPPPPKKNHLVWILPVAAAAVVVLVLVIALVVINNNGGDGGDLTADETPTDWSYPDDETTTPTEEPEPTFDPSTLNDEGTDETPIDATALLADEFTDSEGVLYTLRSSGPDDCVQDTQENNVNGLLEDGGCDQMVVGTYVDHTDQILVAVMVMPMSDESAAQDAYDEATDTYTQDWGIWCPPDGDTGDEVCDDGDWSSATMSGWVSQQYRYLVHTTALYINVSQDADAADWTDPAAEAAANASGPQNYYDEL</sequence>